<dbReference type="PANTHER" id="PTHR21064:SF6">
    <property type="entry name" value="AMINOGLYCOSIDE PHOSPHOTRANSFERASE DOMAIN-CONTAINING PROTEIN"/>
    <property type="match status" value="1"/>
</dbReference>
<sequence>MTNDSLIELLDSYGIHRPRIEFIRHNENRTYKVTDSATGNEYLFRMHQPVTPNMAGLQHTGPGLLSELQLLTDMADQTKLIVQRPVRDRNGHWIAKIEHERSMIHCSLLTWIKGRPLQKEAAADAELAGKIGAQLAELHRFFRKYRHRVHSETRPVQGIERNDQLLSRIQLGVETGLIALSDFRVVKDTIRVINSRLERMNESQDCRGIIHGDLNLGNIILTEDGEISFIDFGLFGFGYYVLDVAMAALMVPSQRRIRLLEAYYDSGQLPGTVFPALEGCMLLAIFGYYAFHMENERVHPWIRERMPQLCAKHCLPFLSGESILYSL</sequence>
<dbReference type="Proteomes" id="UP000295636">
    <property type="component" value="Unassembled WGS sequence"/>
</dbReference>
<dbReference type="InterPro" id="IPR011009">
    <property type="entry name" value="Kinase-like_dom_sf"/>
</dbReference>
<feature type="domain" description="Aminoglycoside phosphotransferase" evidence="3">
    <location>
        <begin position="21"/>
        <end position="268"/>
    </location>
</feature>
<dbReference type="OrthoDB" id="1995036at2"/>
<organism evidence="4 5">
    <name type="scientific">Paenibacillus piri</name>
    <dbReference type="NCBI Taxonomy" id="2547395"/>
    <lineage>
        <taxon>Bacteria</taxon>
        <taxon>Bacillati</taxon>
        <taxon>Bacillota</taxon>
        <taxon>Bacilli</taxon>
        <taxon>Bacillales</taxon>
        <taxon>Paenibacillaceae</taxon>
        <taxon>Paenibacillus</taxon>
    </lineage>
</organism>
<keyword evidence="2" id="KW-0472">Membrane</keyword>
<comment type="caution">
    <text evidence="4">The sequence shown here is derived from an EMBL/GenBank/DDBJ whole genome shotgun (WGS) entry which is preliminary data.</text>
</comment>
<gene>
    <name evidence="4" type="ORF">E1757_25720</name>
</gene>
<accession>A0A4R5KF28</accession>
<proteinExistence type="inferred from homology"/>
<dbReference type="InterPro" id="IPR002575">
    <property type="entry name" value="Aminoglycoside_PTrfase"/>
</dbReference>
<protein>
    <submittedName>
        <fullName evidence="4">Aminoglycoside phosphotransferase family protein</fullName>
    </submittedName>
</protein>
<dbReference type="InterPro" id="IPR050249">
    <property type="entry name" value="Pseudomonas-type_ThrB"/>
</dbReference>
<reference evidence="4 5" key="1">
    <citation type="submission" date="2019-03" db="EMBL/GenBank/DDBJ databases">
        <title>This is whole genome sequence of Paenibacillus sp MS74 strain.</title>
        <authorList>
            <person name="Trinh H.N."/>
        </authorList>
    </citation>
    <scope>NUCLEOTIDE SEQUENCE [LARGE SCALE GENOMIC DNA]</scope>
    <source>
        <strain evidence="4 5">MS74</strain>
    </source>
</reference>
<evidence type="ECO:0000256" key="1">
    <source>
        <dbReference type="ARBA" id="ARBA00038240"/>
    </source>
</evidence>
<keyword evidence="2" id="KW-0812">Transmembrane</keyword>
<feature type="transmembrane region" description="Helical" evidence="2">
    <location>
        <begin position="272"/>
        <end position="291"/>
    </location>
</feature>
<evidence type="ECO:0000259" key="3">
    <source>
        <dbReference type="Pfam" id="PF01636"/>
    </source>
</evidence>
<name>A0A4R5KF28_9BACL</name>
<dbReference type="RefSeq" id="WP_133233762.1">
    <property type="nucleotide sequence ID" value="NZ_SMRT01000015.1"/>
</dbReference>
<evidence type="ECO:0000256" key="2">
    <source>
        <dbReference type="SAM" id="Phobius"/>
    </source>
</evidence>
<dbReference type="Gene3D" id="3.90.1200.10">
    <property type="match status" value="1"/>
</dbReference>
<keyword evidence="4" id="KW-0808">Transferase</keyword>
<evidence type="ECO:0000313" key="5">
    <source>
        <dbReference type="Proteomes" id="UP000295636"/>
    </source>
</evidence>
<dbReference type="SUPFAM" id="SSF56112">
    <property type="entry name" value="Protein kinase-like (PK-like)"/>
    <property type="match status" value="1"/>
</dbReference>
<dbReference type="PANTHER" id="PTHR21064">
    <property type="entry name" value="AMINOGLYCOSIDE PHOSPHOTRANSFERASE DOMAIN-CONTAINING PROTEIN-RELATED"/>
    <property type="match status" value="1"/>
</dbReference>
<dbReference type="EMBL" id="SMRT01000015">
    <property type="protein sequence ID" value="TDF93883.1"/>
    <property type="molecule type" value="Genomic_DNA"/>
</dbReference>
<dbReference type="Pfam" id="PF01636">
    <property type="entry name" value="APH"/>
    <property type="match status" value="1"/>
</dbReference>
<dbReference type="GO" id="GO:0019202">
    <property type="term" value="F:amino acid kinase activity"/>
    <property type="evidence" value="ECO:0007669"/>
    <property type="project" value="TreeGrafter"/>
</dbReference>
<feature type="transmembrane region" description="Helical" evidence="2">
    <location>
        <begin position="232"/>
        <end position="251"/>
    </location>
</feature>
<keyword evidence="2" id="KW-1133">Transmembrane helix</keyword>
<comment type="similarity">
    <text evidence="1">Belongs to the pseudomonas-type ThrB family.</text>
</comment>
<keyword evidence="5" id="KW-1185">Reference proteome</keyword>
<evidence type="ECO:0000313" key="4">
    <source>
        <dbReference type="EMBL" id="TDF93883.1"/>
    </source>
</evidence>
<dbReference type="AlphaFoldDB" id="A0A4R5KF28"/>